<dbReference type="Proteomes" id="UP000538666">
    <property type="component" value="Unassembled WGS sequence"/>
</dbReference>
<accession>A0A841K7U1</accession>
<name>A0A841K7U1_9BACT</name>
<evidence type="ECO:0000313" key="2">
    <source>
        <dbReference type="Proteomes" id="UP000538666"/>
    </source>
</evidence>
<gene>
    <name evidence="1" type="ORF">HNQ77_005156</name>
</gene>
<reference evidence="1 2" key="1">
    <citation type="submission" date="2020-08" db="EMBL/GenBank/DDBJ databases">
        <title>Genomic Encyclopedia of Type Strains, Phase IV (KMG-IV): sequencing the most valuable type-strain genomes for metagenomic binning, comparative biology and taxonomic classification.</title>
        <authorList>
            <person name="Goeker M."/>
        </authorList>
    </citation>
    <scope>NUCLEOTIDE SEQUENCE [LARGE SCALE GENOMIC DNA]</scope>
    <source>
        <strain evidence="1 2">DSM 103733</strain>
    </source>
</reference>
<evidence type="ECO:0000313" key="1">
    <source>
        <dbReference type="EMBL" id="MBB6147171.1"/>
    </source>
</evidence>
<organism evidence="1 2">
    <name type="scientific">Silvibacterium bohemicum</name>
    <dbReference type="NCBI Taxonomy" id="1577686"/>
    <lineage>
        <taxon>Bacteria</taxon>
        <taxon>Pseudomonadati</taxon>
        <taxon>Acidobacteriota</taxon>
        <taxon>Terriglobia</taxon>
        <taxon>Terriglobales</taxon>
        <taxon>Acidobacteriaceae</taxon>
        <taxon>Silvibacterium</taxon>
    </lineage>
</organism>
<sequence>MLLFTLCSVLHSGTYETGRKRRKYCAYVVFGFSQDDNFNGESSVVNVLRLTRIEGLHVSYDYSARSVSTGLTAAVRRAGR</sequence>
<protein>
    <submittedName>
        <fullName evidence="1">Uncharacterized protein</fullName>
    </submittedName>
</protein>
<proteinExistence type="predicted"/>
<keyword evidence="2" id="KW-1185">Reference proteome</keyword>
<dbReference type="EMBL" id="JACHEK010000012">
    <property type="protein sequence ID" value="MBB6147171.1"/>
    <property type="molecule type" value="Genomic_DNA"/>
</dbReference>
<comment type="caution">
    <text evidence="1">The sequence shown here is derived from an EMBL/GenBank/DDBJ whole genome shotgun (WGS) entry which is preliminary data.</text>
</comment>
<dbReference type="AlphaFoldDB" id="A0A841K7U1"/>